<dbReference type="InterPro" id="IPR004879">
    <property type="entry name" value="Ssp411-like_TRX"/>
</dbReference>
<dbReference type="RefSeq" id="XP_030979640.1">
    <property type="nucleotide sequence ID" value="XM_031130238.1"/>
</dbReference>
<dbReference type="CDD" id="cd02955">
    <property type="entry name" value="SSP411"/>
    <property type="match status" value="1"/>
</dbReference>
<reference evidence="3" key="2">
    <citation type="submission" date="2019-10" db="EMBL/GenBank/DDBJ databases">
        <authorList>
            <consortium name="NCBI Genome Project"/>
        </authorList>
    </citation>
    <scope>NUCLEOTIDE SEQUENCE</scope>
    <source>
        <strain evidence="3">NI907</strain>
    </source>
</reference>
<protein>
    <recommendedName>
        <fullName evidence="1">Spermatogenesis-associated protein 20-like TRX domain-containing protein</fullName>
    </recommendedName>
</protein>
<dbReference type="Pfam" id="PF03190">
    <property type="entry name" value="Thioredox_DsbH"/>
    <property type="match status" value="1"/>
</dbReference>
<evidence type="ECO:0000313" key="3">
    <source>
        <dbReference type="RefSeq" id="XP_030979640.1"/>
    </source>
</evidence>
<name>A0A6P8AXJ8_PYRGI</name>
<dbReference type="SUPFAM" id="SSF52833">
    <property type="entry name" value="Thioredoxin-like"/>
    <property type="match status" value="1"/>
</dbReference>
<feature type="domain" description="Spermatogenesis-associated protein 20-like TRX" evidence="1">
    <location>
        <begin position="49"/>
        <end position="218"/>
    </location>
</feature>
<dbReference type="Proteomes" id="UP000515153">
    <property type="component" value="Chromosome VII"/>
</dbReference>
<dbReference type="PANTHER" id="PTHR42899:SF1">
    <property type="entry name" value="SPERMATOGENESIS-ASSOCIATED PROTEIN 20"/>
    <property type="match status" value="1"/>
</dbReference>
<accession>A0A6P8AXJ8</accession>
<dbReference type="SUPFAM" id="SSF48208">
    <property type="entry name" value="Six-hairpin glycosidases"/>
    <property type="match status" value="1"/>
</dbReference>
<evidence type="ECO:0000313" key="2">
    <source>
        <dbReference type="Proteomes" id="UP000515153"/>
    </source>
</evidence>
<dbReference type="Gene3D" id="3.40.30.10">
    <property type="entry name" value="Glutaredoxin"/>
    <property type="match status" value="1"/>
</dbReference>
<dbReference type="InterPro" id="IPR008928">
    <property type="entry name" value="6-hairpin_glycosidase_sf"/>
</dbReference>
<organism evidence="2 3">
    <name type="scientific">Pyricularia grisea</name>
    <name type="common">Crabgrass-specific blast fungus</name>
    <name type="synonym">Magnaporthe grisea</name>
    <dbReference type="NCBI Taxonomy" id="148305"/>
    <lineage>
        <taxon>Eukaryota</taxon>
        <taxon>Fungi</taxon>
        <taxon>Dikarya</taxon>
        <taxon>Ascomycota</taxon>
        <taxon>Pezizomycotina</taxon>
        <taxon>Sordariomycetes</taxon>
        <taxon>Sordariomycetidae</taxon>
        <taxon>Magnaporthales</taxon>
        <taxon>Pyriculariaceae</taxon>
        <taxon>Pyricularia</taxon>
    </lineage>
</organism>
<sequence>MMSAQLQQQANAAAAAAANGGDGVATPAASQPQAIDAITPDVESPALRNRAGDSESPYIQAHQDTPVAWQLLDKDSVALAKSQNKLIFMNIGFKACHYCRLTTQESFRNKNVADLLNSSFIPIIVDREERPDIDSIYMNYIQAVNNAGGWPLNVFLTPELEPVFGGTYWPGPGRSTSAAAEDGEEPLDFLGILKKLQKVWTEQEAKCRKEAQDIVLQLHEFAAEGTMGVGNTEKVPSAVAAGTAVNVSTEVPEPTTSTEPCTKLVSASTPATDLDVDLDQLEEAYANISRTFDRTNGGFNISPKFPTPPKLSFLLRLAHLPPEVGDIVGGPEEVAKATHMAIATLRALRDGGLRDHIGAGFHRYSVTADWSVPHFEKMIADNALLLGVYLDAWLGQAVKEGRALTLEDEFADVVLELGDYLGNPESELGSSSIRQGSLLATSEASDSYQRKSDKHMREGAFYLWTRREFDATVSSTEDGDLTNGKHDGDLYARVAAAYWNVKEHGNIPEEQDPNDEFINQNVLRVVKTPTELSTSFGIAVDEVRQILAEAKKKLRARRDIERVRPEVDEKKVVAYNAMAISALARAGAVLRSTGLDKNRGNIWIMSAEQAAKDIKAKLYDQETGKLSRHWFRNKKSLTDALAEDYAFLIEALLDLYEATGHESAHLNWVQQLQDKQIELFYDDVAPSSQSLDSEAKKAQSGSGGFYSTAKEAPHVILRLKDGMDTSQPSTNAVSASNLFRLTLILDNLENSINGTKNAKRYDYGTLARETIKAFEVEMLQYPFLFTGLLTSVVSARLGGQAAFINVGQGLGAEDSSNVIVREFACKPRGGLRALCVKRKDAAPQEVSDGVPGITSGIEQLKTGEH</sequence>
<dbReference type="AlphaFoldDB" id="A0A6P8AXJ8"/>
<reference evidence="3" key="3">
    <citation type="submission" date="2025-08" db="UniProtKB">
        <authorList>
            <consortium name="RefSeq"/>
        </authorList>
    </citation>
    <scope>IDENTIFICATION</scope>
    <source>
        <strain evidence="3">NI907</strain>
    </source>
</reference>
<keyword evidence="2" id="KW-1185">Reference proteome</keyword>
<gene>
    <name evidence="3" type="ORF">PgNI_10265</name>
</gene>
<dbReference type="GeneID" id="41965146"/>
<proteinExistence type="predicted"/>
<dbReference type="KEGG" id="pgri:PgNI_10265"/>
<dbReference type="GO" id="GO:0005975">
    <property type="term" value="P:carbohydrate metabolic process"/>
    <property type="evidence" value="ECO:0007669"/>
    <property type="project" value="InterPro"/>
</dbReference>
<dbReference type="InterPro" id="IPR024705">
    <property type="entry name" value="Ssp411"/>
</dbReference>
<evidence type="ECO:0000259" key="1">
    <source>
        <dbReference type="Pfam" id="PF03190"/>
    </source>
</evidence>
<reference evidence="2 3" key="1">
    <citation type="journal article" date="2019" name="Mol. Biol. Evol.">
        <title>Blast fungal genomes show frequent chromosomal changes, gene gains and losses, and effector gene turnover.</title>
        <authorList>
            <person name="Gomez Luciano L.B."/>
            <person name="Jason Tsai I."/>
            <person name="Chuma I."/>
            <person name="Tosa Y."/>
            <person name="Chen Y.H."/>
            <person name="Li J.Y."/>
            <person name="Li M.Y."/>
            <person name="Jade Lu M.Y."/>
            <person name="Nakayashiki H."/>
            <person name="Li W.H."/>
        </authorList>
    </citation>
    <scope>NUCLEOTIDE SEQUENCE [LARGE SCALE GENOMIC DNA]</scope>
    <source>
        <strain evidence="2 3">NI907</strain>
    </source>
</reference>
<dbReference type="InterPro" id="IPR036249">
    <property type="entry name" value="Thioredoxin-like_sf"/>
</dbReference>
<dbReference type="PANTHER" id="PTHR42899">
    <property type="entry name" value="SPERMATOGENESIS-ASSOCIATED PROTEIN 20"/>
    <property type="match status" value="1"/>
</dbReference>